<evidence type="ECO:0000313" key="2">
    <source>
        <dbReference type="EMBL" id="KRX10855.1"/>
    </source>
</evidence>
<accession>A0A0V0R8M8</accession>
<proteinExistence type="predicted"/>
<dbReference type="AlphaFoldDB" id="A0A0V0R8M8"/>
<gene>
    <name evidence="2" type="ORF">PPERSA_12206</name>
</gene>
<evidence type="ECO:0000256" key="1">
    <source>
        <dbReference type="SAM" id="Phobius"/>
    </source>
</evidence>
<evidence type="ECO:0000313" key="3">
    <source>
        <dbReference type="Proteomes" id="UP000054937"/>
    </source>
</evidence>
<dbReference type="EMBL" id="LDAU01000018">
    <property type="protein sequence ID" value="KRX10855.1"/>
    <property type="molecule type" value="Genomic_DNA"/>
</dbReference>
<protein>
    <recommendedName>
        <fullName evidence="4">Transmembrane protein</fullName>
    </recommendedName>
</protein>
<keyword evidence="1" id="KW-1133">Transmembrane helix</keyword>
<keyword evidence="1" id="KW-0812">Transmembrane</keyword>
<comment type="caution">
    <text evidence="2">The sequence shown here is derived from an EMBL/GenBank/DDBJ whole genome shotgun (WGS) entry which is preliminary data.</text>
</comment>
<keyword evidence="1" id="KW-0472">Membrane</keyword>
<dbReference type="InParanoid" id="A0A0V0R8M8"/>
<reference evidence="2 3" key="1">
    <citation type="journal article" date="2015" name="Sci. Rep.">
        <title>Genome of the facultative scuticociliatosis pathogen Pseudocohnilembus persalinus provides insight into its virulence through horizontal gene transfer.</title>
        <authorList>
            <person name="Xiong J."/>
            <person name="Wang G."/>
            <person name="Cheng J."/>
            <person name="Tian M."/>
            <person name="Pan X."/>
            <person name="Warren A."/>
            <person name="Jiang C."/>
            <person name="Yuan D."/>
            <person name="Miao W."/>
        </authorList>
    </citation>
    <scope>NUCLEOTIDE SEQUENCE [LARGE SCALE GENOMIC DNA]</scope>
    <source>
        <strain evidence="2">36N120E</strain>
    </source>
</reference>
<dbReference type="Proteomes" id="UP000054937">
    <property type="component" value="Unassembled WGS sequence"/>
</dbReference>
<evidence type="ECO:0008006" key="4">
    <source>
        <dbReference type="Google" id="ProtNLM"/>
    </source>
</evidence>
<feature type="transmembrane region" description="Helical" evidence="1">
    <location>
        <begin position="52"/>
        <end position="71"/>
    </location>
</feature>
<sequence length="452" mass="52991">MNILIQIQVEVEQSESRFKKFFISFCYALDLYKIDLLPLYHNKKNKYSTKLGTLMSLIFMIGAIVFVSLMIRGYWKSGDYQNSPPDDENKIYYFNNYDVKQKRFTTNYPDLGNKVINGEEEISAYITPTMSFYFAMIPYLVESSTVGGSTVQNNVFYDDQEIMSNLFEEQTWTFNFYEQEKLLVTVNAKIDCNYDAEFLDYSALYANLFGTDQIGKEYRICQFGLLDFKDPIFLDGDGNTVTAEEYDTLTQVYLNVEDSYTIEFYPYPGTLNYNSQDYNVQIVYWSDFFNPDIKDWDSQVLYQTIEMKSGKSLQYSFYYQTLLQEFITGWFSQIYFYQDWFEIYDFNNPTLSNGAIENDADYPICVFKYLNAKQLKIQSFKKDSIAVTLSAILSIILAVKSVIDGVMKAYTQSQYEKYAKKQQLPEYLQLNQIAVTVKQETPAEQKQQDNFK</sequence>
<organism evidence="2 3">
    <name type="scientific">Pseudocohnilembus persalinus</name>
    <name type="common">Ciliate</name>
    <dbReference type="NCBI Taxonomy" id="266149"/>
    <lineage>
        <taxon>Eukaryota</taxon>
        <taxon>Sar</taxon>
        <taxon>Alveolata</taxon>
        <taxon>Ciliophora</taxon>
        <taxon>Intramacronucleata</taxon>
        <taxon>Oligohymenophorea</taxon>
        <taxon>Scuticociliatia</taxon>
        <taxon>Philasterida</taxon>
        <taxon>Pseudocohnilembidae</taxon>
        <taxon>Pseudocohnilembus</taxon>
    </lineage>
</organism>
<keyword evidence="3" id="KW-1185">Reference proteome</keyword>
<name>A0A0V0R8M8_PSEPJ</name>